<dbReference type="EMBL" id="DXHS01000089">
    <property type="protein sequence ID" value="HIW02807.1"/>
    <property type="molecule type" value="Genomic_DNA"/>
</dbReference>
<organism evidence="2 3">
    <name type="scientific">Candidatus Protoclostridium stercorigallinarum</name>
    <dbReference type="NCBI Taxonomy" id="2838741"/>
    <lineage>
        <taxon>Bacteria</taxon>
        <taxon>Bacillati</taxon>
        <taxon>Bacillota</taxon>
        <taxon>Clostridia</taxon>
        <taxon>Candidatus Protoclostridium</taxon>
    </lineage>
</organism>
<accession>A0A9D1Q218</accession>
<feature type="domain" description="DUF1989" evidence="1">
    <location>
        <begin position="7"/>
        <end position="166"/>
    </location>
</feature>
<reference evidence="2" key="2">
    <citation type="submission" date="2021-04" db="EMBL/GenBank/DDBJ databases">
        <authorList>
            <person name="Gilroy R."/>
        </authorList>
    </citation>
    <scope>NUCLEOTIDE SEQUENCE</scope>
    <source>
        <strain evidence="2">12435</strain>
    </source>
</reference>
<dbReference type="Pfam" id="PF09347">
    <property type="entry name" value="DUF1989"/>
    <property type="match status" value="1"/>
</dbReference>
<protein>
    <submittedName>
        <fullName evidence="2">Urea carboxylase-associated family protein</fullName>
    </submittedName>
</protein>
<comment type="caution">
    <text evidence="2">The sequence shown here is derived from an EMBL/GenBank/DDBJ whole genome shotgun (WGS) entry which is preliminary data.</text>
</comment>
<dbReference type="PANTHER" id="PTHR31527">
    <property type="entry name" value="RE64534P"/>
    <property type="match status" value="1"/>
</dbReference>
<evidence type="ECO:0000259" key="1">
    <source>
        <dbReference type="Pfam" id="PF09347"/>
    </source>
</evidence>
<evidence type="ECO:0000313" key="3">
    <source>
        <dbReference type="Proteomes" id="UP000823990"/>
    </source>
</evidence>
<dbReference type="InterPro" id="IPR018959">
    <property type="entry name" value="DUF1989"/>
</dbReference>
<evidence type="ECO:0000313" key="2">
    <source>
        <dbReference type="EMBL" id="HIW02807.1"/>
    </source>
</evidence>
<gene>
    <name evidence="2" type="ORF">H9892_05660</name>
</gene>
<reference evidence="2" key="1">
    <citation type="journal article" date="2021" name="PeerJ">
        <title>Extensive microbial diversity within the chicken gut microbiome revealed by metagenomics and culture.</title>
        <authorList>
            <person name="Gilroy R."/>
            <person name="Ravi A."/>
            <person name="Getino M."/>
            <person name="Pursley I."/>
            <person name="Horton D.L."/>
            <person name="Alikhan N.F."/>
            <person name="Baker D."/>
            <person name="Gharbi K."/>
            <person name="Hall N."/>
            <person name="Watson M."/>
            <person name="Adriaenssens E.M."/>
            <person name="Foster-Nyarko E."/>
            <person name="Jarju S."/>
            <person name="Secka A."/>
            <person name="Antonio M."/>
            <person name="Oren A."/>
            <person name="Chaudhuri R.R."/>
            <person name="La Ragione R."/>
            <person name="Hildebrand F."/>
            <person name="Pallen M.J."/>
        </authorList>
    </citation>
    <scope>NUCLEOTIDE SEQUENCE</scope>
    <source>
        <strain evidence="2">12435</strain>
    </source>
</reference>
<proteinExistence type="predicted"/>
<dbReference type="Proteomes" id="UP000823990">
    <property type="component" value="Unassembled WGS sequence"/>
</dbReference>
<name>A0A9D1Q218_9FIRM</name>
<sequence length="193" mass="20685">MKREYMIEPCTGMRIRVKKGSVITVTDVCGGQVADLFAETDGDASEFISPGVTIDVNGSLGLKIGDTVYSNRYRPMLRVIADDVGVHDLIHPCCRKEMYDLFYGNGEGHPNCLDNINGCLGRKYDIITPVNLFMNTAISPDGTLTVARPLSGAGDSIVFRAEEDIVIGVAACSVSESECNGGECTPIAVAVEE</sequence>
<dbReference type="PANTHER" id="PTHR31527:SF0">
    <property type="entry name" value="RE64534P"/>
    <property type="match status" value="1"/>
</dbReference>
<dbReference type="AlphaFoldDB" id="A0A9D1Q218"/>